<keyword evidence="7 10" id="KW-0406">Ion transport</keyword>
<dbReference type="AlphaFoldDB" id="A0A3P7LJ85"/>
<dbReference type="InterPro" id="IPR000245">
    <property type="entry name" value="ATPase_proteolipid_csu"/>
</dbReference>
<keyword evidence="6 10" id="KW-1133">Transmembrane helix</keyword>
<gene>
    <name evidence="12" type="ORF">DILT_LOCUS12806</name>
</gene>
<name>A0A3P7LJ85_DIBLA</name>
<comment type="function">
    <text evidence="10">Proton-conducting pore forming of the V0 complex of vacuolar(H+)-ATPase (V-ATPase), a multisubunit enzyme composed of a peripheral complex (V1) that hydrolyzes ATP and a membrane integral complex (V0) that translocates protons. V-ATPase is responsible for acidifying and maintaining the pH of intracellular compartments and in some cell types, is targeted to the plasma membrane, where it is responsible for acidifying the extracellular environment.</text>
</comment>
<feature type="transmembrane region" description="Helical" evidence="10">
    <location>
        <begin position="37"/>
        <end position="58"/>
    </location>
</feature>
<keyword evidence="5" id="KW-0375">Hydrogen ion transport</keyword>
<evidence type="ECO:0000256" key="6">
    <source>
        <dbReference type="ARBA" id="ARBA00022989"/>
    </source>
</evidence>
<proteinExistence type="inferred from homology"/>
<reference evidence="12 13" key="1">
    <citation type="submission" date="2018-11" db="EMBL/GenBank/DDBJ databases">
        <authorList>
            <consortium name="Pathogen Informatics"/>
        </authorList>
    </citation>
    <scope>NUCLEOTIDE SEQUENCE [LARGE SCALE GENOMIC DNA]</scope>
</reference>
<feature type="domain" description="V-ATPase proteolipid subunit C-like" evidence="11">
    <location>
        <begin position="14"/>
        <end position="57"/>
    </location>
</feature>
<evidence type="ECO:0000313" key="13">
    <source>
        <dbReference type="Proteomes" id="UP000281553"/>
    </source>
</evidence>
<feature type="transmembrane region" description="Helical" evidence="10">
    <location>
        <begin position="78"/>
        <end position="111"/>
    </location>
</feature>
<feature type="transmembrane region" description="Helical" evidence="10">
    <location>
        <begin position="123"/>
        <end position="143"/>
    </location>
</feature>
<dbReference type="OrthoDB" id="10264021at2759"/>
<dbReference type="Gene3D" id="1.20.120.610">
    <property type="entry name" value="lithium bound rotor ring of v- atpase"/>
    <property type="match status" value="1"/>
</dbReference>
<dbReference type="PRINTS" id="PR00122">
    <property type="entry name" value="VACATPASE"/>
</dbReference>
<comment type="subunit">
    <text evidence="10">V-ATPase is a heteromultimeric enzyme made up of two complexes: the ATP-hydrolytic V1 complex and the proton translocation V0 complex. The V1 complex consists of three catalytic AB heterodimers that form a heterohexamer, three peripheral stalks each consisting of EG heterodimers, one central rotor including subunits D and F, and the regulatory subunits C and H. The proton translocation complex V0 consists of the proton transport subunit a, a ring of proteolipid subunits c9c'', rotary subunit d, subunits e and f, and the accessory subunits.</text>
</comment>
<dbReference type="PANTHER" id="PTHR10263">
    <property type="entry name" value="V-TYPE PROTON ATPASE PROTEOLIPID SUBUNIT"/>
    <property type="match status" value="1"/>
</dbReference>
<dbReference type="InterPro" id="IPR002379">
    <property type="entry name" value="ATPase_proteolipid_c-like_dom"/>
</dbReference>
<protein>
    <recommendedName>
        <fullName evidence="9">V-type proton ATPase 21 kDa proteolipid subunit c''</fullName>
    </recommendedName>
</protein>
<comment type="similarity">
    <text evidence="2 10">Belongs to the V-ATPase proteolipid subunit family.</text>
</comment>
<dbReference type="CDD" id="cd18178">
    <property type="entry name" value="ATP-synt_Vo_c_ATP6F_rpt2"/>
    <property type="match status" value="1"/>
</dbReference>
<evidence type="ECO:0000256" key="5">
    <source>
        <dbReference type="ARBA" id="ARBA00022781"/>
    </source>
</evidence>
<dbReference type="EMBL" id="UYRU01067753">
    <property type="protein sequence ID" value="VDN16975.1"/>
    <property type="molecule type" value="Genomic_DNA"/>
</dbReference>
<dbReference type="FunFam" id="1.20.120.610:FF:000002">
    <property type="entry name" value="V-type proton ATPase proteolipid subunit"/>
    <property type="match status" value="1"/>
</dbReference>
<dbReference type="Pfam" id="PF00137">
    <property type="entry name" value="ATP-synt_C"/>
    <property type="match status" value="2"/>
</dbReference>
<keyword evidence="8 10" id="KW-0472">Membrane</keyword>
<evidence type="ECO:0000259" key="11">
    <source>
        <dbReference type="Pfam" id="PF00137"/>
    </source>
</evidence>
<sequence length="189" mass="20203">MRYPSSFFHFCFRGIYLTGASILGGGVKAPRIRTKNLISIIFCEAVAIYGIIMAIVIGNQIEYFNPEKASEAVLRANYLAGFAMFGGGLTVGFCNLVCGICVGMVGSGAALADAANPSLFVKILIIEIFASAIGLFGVIVSIIQVSTPQTCLPGYEREPSRKSECIIVIIPDIDDDHRVGKIVDRSTSV</sequence>
<evidence type="ECO:0000256" key="2">
    <source>
        <dbReference type="ARBA" id="ARBA00007296"/>
    </source>
</evidence>
<evidence type="ECO:0000256" key="1">
    <source>
        <dbReference type="ARBA" id="ARBA00004141"/>
    </source>
</evidence>
<dbReference type="Proteomes" id="UP000281553">
    <property type="component" value="Unassembled WGS sequence"/>
</dbReference>
<evidence type="ECO:0000256" key="4">
    <source>
        <dbReference type="ARBA" id="ARBA00022692"/>
    </source>
</evidence>
<dbReference type="GO" id="GO:0033179">
    <property type="term" value="C:proton-transporting V-type ATPase, V0 domain"/>
    <property type="evidence" value="ECO:0007669"/>
    <property type="project" value="InterPro"/>
</dbReference>
<feature type="domain" description="V-ATPase proteolipid subunit C-like" evidence="11">
    <location>
        <begin position="85"/>
        <end position="143"/>
    </location>
</feature>
<keyword evidence="13" id="KW-1185">Reference proteome</keyword>
<evidence type="ECO:0000256" key="3">
    <source>
        <dbReference type="ARBA" id="ARBA00022448"/>
    </source>
</evidence>
<keyword evidence="3 10" id="KW-0813">Transport</keyword>
<evidence type="ECO:0000256" key="9">
    <source>
        <dbReference type="ARBA" id="ARBA00071448"/>
    </source>
</evidence>
<keyword evidence="4 10" id="KW-0812">Transmembrane</keyword>
<dbReference type="SUPFAM" id="SSF81333">
    <property type="entry name" value="F1F0 ATP synthase subunit C"/>
    <property type="match status" value="2"/>
</dbReference>
<dbReference type="InterPro" id="IPR035921">
    <property type="entry name" value="F/V-ATP_Csub_sf"/>
</dbReference>
<comment type="subcellular location">
    <subcellularLocation>
        <location evidence="1">Membrane</location>
        <topology evidence="1">Multi-pass membrane protein</topology>
    </subcellularLocation>
</comment>
<feature type="transmembrane region" description="Helical" evidence="10">
    <location>
        <begin position="6"/>
        <end position="25"/>
    </location>
</feature>
<evidence type="ECO:0000256" key="8">
    <source>
        <dbReference type="ARBA" id="ARBA00023136"/>
    </source>
</evidence>
<organism evidence="12 13">
    <name type="scientific">Dibothriocephalus latus</name>
    <name type="common">Fish tapeworm</name>
    <name type="synonym">Diphyllobothrium latum</name>
    <dbReference type="NCBI Taxonomy" id="60516"/>
    <lineage>
        <taxon>Eukaryota</taxon>
        <taxon>Metazoa</taxon>
        <taxon>Spiralia</taxon>
        <taxon>Lophotrochozoa</taxon>
        <taxon>Platyhelminthes</taxon>
        <taxon>Cestoda</taxon>
        <taxon>Eucestoda</taxon>
        <taxon>Diphyllobothriidea</taxon>
        <taxon>Diphyllobothriidae</taxon>
        <taxon>Dibothriocephalus</taxon>
    </lineage>
</organism>
<evidence type="ECO:0000256" key="7">
    <source>
        <dbReference type="ARBA" id="ARBA00023065"/>
    </source>
</evidence>
<dbReference type="GO" id="GO:0046961">
    <property type="term" value="F:proton-transporting ATPase activity, rotational mechanism"/>
    <property type="evidence" value="ECO:0007669"/>
    <property type="project" value="InterPro"/>
</dbReference>
<accession>A0A3P7LJ85</accession>
<evidence type="ECO:0000313" key="12">
    <source>
        <dbReference type="EMBL" id="VDN16975.1"/>
    </source>
</evidence>
<evidence type="ECO:0000256" key="10">
    <source>
        <dbReference type="RuleBase" id="RU363060"/>
    </source>
</evidence>